<protein>
    <submittedName>
        <fullName evidence="3">ABC transporter permease</fullName>
    </submittedName>
</protein>
<sequence>MKKNLNLGVRYMKAYKARSFAIILSIILSVGMIVGVLTLTKTEKMNELQTMKYNTGIYHTTFKDLDYNQLEKIEKSSDVENVGAFNFHGITTDKEKQSVIMLNCNDDYIISNSKIEKGRLPKEKNEIVAEEWVLKNLGIQPTLNQNIKLNVEDINKNVKDEEFKLVGIIKDRPTEKQVAKMQMYLPLQKGSEHLEVGVAFNEKIDIQDYSLELAKKLI</sequence>
<name>A0ABY8R5U8_PARBF</name>
<keyword evidence="1" id="KW-0812">Transmembrane</keyword>
<feature type="domain" description="MacB-like periplasmic core" evidence="2">
    <location>
        <begin position="19"/>
        <end position="207"/>
    </location>
</feature>
<accession>A0ABY8R5U8</accession>
<organism evidence="3 4">
    <name type="scientific">Paraclostridium bifermentans</name>
    <name type="common">Clostridium bifermentans</name>
    <dbReference type="NCBI Taxonomy" id="1490"/>
    <lineage>
        <taxon>Bacteria</taxon>
        <taxon>Bacillati</taxon>
        <taxon>Bacillota</taxon>
        <taxon>Clostridia</taxon>
        <taxon>Peptostreptococcales</taxon>
        <taxon>Peptostreptococcaceae</taxon>
        <taxon>Paraclostridium</taxon>
    </lineage>
</organism>
<reference evidence="3 4" key="1">
    <citation type="submission" date="2023-04" db="EMBL/GenBank/DDBJ databases">
        <title>Bacteria Genome Submission.</title>
        <authorList>
            <person name="Isaac P."/>
        </authorList>
    </citation>
    <scope>NUCLEOTIDE SEQUENCE [LARGE SCALE GENOMIC DNA]</scope>
    <source>
        <strain evidence="3 4">SampleS7P1</strain>
    </source>
</reference>
<dbReference type="Pfam" id="PF12704">
    <property type="entry name" value="MacB_PCD"/>
    <property type="match status" value="1"/>
</dbReference>
<proteinExistence type="predicted"/>
<dbReference type="InterPro" id="IPR025857">
    <property type="entry name" value="MacB_PCD"/>
</dbReference>
<dbReference type="EMBL" id="CP124685">
    <property type="protein sequence ID" value="WGX76830.1"/>
    <property type="molecule type" value="Genomic_DNA"/>
</dbReference>
<gene>
    <name evidence="3" type="ORF">QJS64_07275</name>
</gene>
<evidence type="ECO:0000313" key="4">
    <source>
        <dbReference type="Proteomes" id="UP001239169"/>
    </source>
</evidence>
<evidence type="ECO:0000256" key="1">
    <source>
        <dbReference type="SAM" id="Phobius"/>
    </source>
</evidence>
<keyword evidence="4" id="KW-1185">Reference proteome</keyword>
<keyword evidence="1" id="KW-0472">Membrane</keyword>
<evidence type="ECO:0000259" key="2">
    <source>
        <dbReference type="Pfam" id="PF12704"/>
    </source>
</evidence>
<feature type="transmembrane region" description="Helical" evidence="1">
    <location>
        <begin position="20"/>
        <end position="39"/>
    </location>
</feature>
<dbReference type="Proteomes" id="UP001239169">
    <property type="component" value="Chromosome"/>
</dbReference>
<keyword evidence="1" id="KW-1133">Transmembrane helix</keyword>
<evidence type="ECO:0000313" key="3">
    <source>
        <dbReference type="EMBL" id="WGX76830.1"/>
    </source>
</evidence>